<protein>
    <submittedName>
        <fullName evidence="2">Uncharacterized protein</fullName>
    </submittedName>
</protein>
<sequence length="341" mass="38463">MVLNTATQLYTMSLKSISKTRWKIETDRVTVYPYSVFYLFTAIIAVLFTGLLLIYMNYQHAGIGESLPFVLLLLLIVVLFWGFAATYIEFDLGKARMRKMLMGFIPVNTIPLSKLQGINSVSNMAGSYNYRLFEKNSRFGKGIIVSSGYTKADDPNAIAFVEEAVPIIHGYLDQYDTPADNVKEKITSFRFFTQQGDTYTIKNKKIGAIIFGLFFLAIGIVLLNVETNGILAKVFIVVFTVFLAVIFFNAAYTKIALNTTTKTISRTGLAKFLNRSHHFVAFAGIQTVRRSLNFIYIGTDVNLYFEVAGKNGKQDIITIISLKKSADIERFVEELYQIMEI</sequence>
<gene>
    <name evidence="2" type="ORF">GCM10011425_28730</name>
</gene>
<dbReference type="Proteomes" id="UP000662074">
    <property type="component" value="Unassembled WGS sequence"/>
</dbReference>
<reference evidence="2" key="2">
    <citation type="submission" date="2020-09" db="EMBL/GenBank/DDBJ databases">
        <authorList>
            <person name="Sun Q."/>
            <person name="Sedlacek I."/>
        </authorList>
    </citation>
    <scope>NUCLEOTIDE SEQUENCE</scope>
    <source>
        <strain evidence="2">CCM 8711</strain>
    </source>
</reference>
<name>A0A917JAJ1_9SPHI</name>
<proteinExistence type="predicted"/>
<keyword evidence="1" id="KW-0472">Membrane</keyword>
<keyword evidence="1" id="KW-0812">Transmembrane</keyword>
<comment type="caution">
    <text evidence="2">The sequence shown here is derived from an EMBL/GenBank/DDBJ whole genome shotgun (WGS) entry which is preliminary data.</text>
</comment>
<dbReference type="EMBL" id="BMDO01000008">
    <property type="protein sequence ID" value="GGI51661.1"/>
    <property type="molecule type" value="Genomic_DNA"/>
</dbReference>
<reference evidence="2" key="1">
    <citation type="journal article" date="2014" name="Int. J. Syst. Evol. Microbiol.">
        <title>Complete genome sequence of Corynebacterium casei LMG S-19264T (=DSM 44701T), isolated from a smear-ripened cheese.</title>
        <authorList>
            <consortium name="US DOE Joint Genome Institute (JGI-PGF)"/>
            <person name="Walter F."/>
            <person name="Albersmeier A."/>
            <person name="Kalinowski J."/>
            <person name="Ruckert C."/>
        </authorList>
    </citation>
    <scope>NUCLEOTIDE SEQUENCE</scope>
    <source>
        <strain evidence="2">CCM 8711</strain>
    </source>
</reference>
<feature type="transmembrane region" description="Helical" evidence="1">
    <location>
        <begin position="230"/>
        <end position="252"/>
    </location>
</feature>
<keyword evidence="1" id="KW-1133">Transmembrane helix</keyword>
<feature type="transmembrane region" description="Helical" evidence="1">
    <location>
        <begin position="206"/>
        <end position="224"/>
    </location>
</feature>
<organism evidence="2 3">
    <name type="scientific">Mucilaginibacter galii</name>
    <dbReference type="NCBI Taxonomy" id="2005073"/>
    <lineage>
        <taxon>Bacteria</taxon>
        <taxon>Pseudomonadati</taxon>
        <taxon>Bacteroidota</taxon>
        <taxon>Sphingobacteriia</taxon>
        <taxon>Sphingobacteriales</taxon>
        <taxon>Sphingobacteriaceae</taxon>
        <taxon>Mucilaginibacter</taxon>
    </lineage>
</organism>
<evidence type="ECO:0000256" key="1">
    <source>
        <dbReference type="SAM" id="Phobius"/>
    </source>
</evidence>
<dbReference type="AlphaFoldDB" id="A0A917JAJ1"/>
<accession>A0A917JAJ1</accession>
<feature type="transmembrane region" description="Helical" evidence="1">
    <location>
        <begin position="67"/>
        <end position="90"/>
    </location>
</feature>
<evidence type="ECO:0000313" key="3">
    <source>
        <dbReference type="Proteomes" id="UP000662074"/>
    </source>
</evidence>
<keyword evidence="3" id="KW-1185">Reference proteome</keyword>
<evidence type="ECO:0000313" key="2">
    <source>
        <dbReference type="EMBL" id="GGI51661.1"/>
    </source>
</evidence>
<feature type="transmembrane region" description="Helical" evidence="1">
    <location>
        <begin position="31"/>
        <end position="55"/>
    </location>
</feature>